<dbReference type="CDD" id="cd01679">
    <property type="entry name" value="RNR_I"/>
    <property type="match status" value="1"/>
</dbReference>
<evidence type="ECO:0000256" key="9">
    <source>
        <dbReference type="PROSITE-ProRule" id="PRU00492"/>
    </source>
</evidence>
<comment type="function">
    <text evidence="10">Provides the precursors necessary for DNA synthesis. Catalyzes the biosynthesis of deoxyribonucleotides from the corresponding ribonucleotides.</text>
</comment>
<gene>
    <name evidence="12" type="ORF">C7T94_16640</name>
</gene>
<dbReference type="NCBIfam" id="TIGR02506">
    <property type="entry name" value="NrdE_NrdA"/>
    <property type="match status" value="1"/>
</dbReference>
<dbReference type="InterPro" id="IPR013509">
    <property type="entry name" value="RNR_lsu_N"/>
</dbReference>
<keyword evidence="5 9" id="KW-0067">ATP-binding</keyword>
<dbReference type="InterPro" id="IPR000788">
    <property type="entry name" value="RNR_lg_C"/>
</dbReference>
<evidence type="ECO:0000256" key="5">
    <source>
        <dbReference type="ARBA" id="ARBA00022840"/>
    </source>
</evidence>
<dbReference type="PANTHER" id="PTHR11573">
    <property type="entry name" value="RIBONUCLEOSIDE-DIPHOSPHATE REDUCTASE LARGE CHAIN"/>
    <property type="match status" value="1"/>
</dbReference>
<dbReference type="SUPFAM" id="SSF51998">
    <property type="entry name" value="PFL-like glycyl radical enzymes"/>
    <property type="match status" value="1"/>
</dbReference>
<keyword evidence="3" id="KW-0021">Allosteric enzyme</keyword>
<dbReference type="InterPro" id="IPR013346">
    <property type="entry name" value="NrdE_NrdA_C"/>
</dbReference>
<name>A0A2T3HJ37_9SPHI</name>
<evidence type="ECO:0000256" key="1">
    <source>
        <dbReference type="ARBA" id="ARBA00010406"/>
    </source>
</evidence>
<keyword evidence="4 9" id="KW-0547">Nucleotide-binding</keyword>
<dbReference type="RefSeq" id="WP_107216687.1">
    <property type="nucleotide sequence ID" value="NZ_KZ686270.1"/>
</dbReference>
<evidence type="ECO:0000313" key="12">
    <source>
        <dbReference type="EMBL" id="PST82401.1"/>
    </source>
</evidence>
<comment type="catalytic activity">
    <reaction evidence="8 10">
        <text>a 2'-deoxyribonucleoside 5'-diphosphate + [thioredoxin]-disulfide + H2O = a ribonucleoside 5'-diphosphate + [thioredoxin]-dithiol</text>
        <dbReference type="Rhea" id="RHEA:23252"/>
        <dbReference type="Rhea" id="RHEA-COMP:10698"/>
        <dbReference type="Rhea" id="RHEA-COMP:10700"/>
        <dbReference type="ChEBI" id="CHEBI:15377"/>
        <dbReference type="ChEBI" id="CHEBI:29950"/>
        <dbReference type="ChEBI" id="CHEBI:50058"/>
        <dbReference type="ChEBI" id="CHEBI:57930"/>
        <dbReference type="ChEBI" id="CHEBI:73316"/>
        <dbReference type="EC" id="1.17.4.1"/>
    </reaction>
</comment>
<dbReference type="PROSITE" id="PS00089">
    <property type="entry name" value="RIBORED_LARGE"/>
    <property type="match status" value="1"/>
</dbReference>
<comment type="similarity">
    <text evidence="1 10">Belongs to the ribonucleoside diphosphate reductase large chain family.</text>
</comment>
<evidence type="ECO:0000256" key="4">
    <source>
        <dbReference type="ARBA" id="ARBA00022741"/>
    </source>
</evidence>
<evidence type="ECO:0000256" key="2">
    <source>
        <dbReference type="ARBA" id="ARBA00012274"/>
    </source>
</evidence>
<dbReference type="PROSITE" id="PS51161">
    <property type="entry name" value="ATP_CONE"/>
    <property type="match status" value="1"/>
</dbReference>
<accession>A0A2T3HJ37</accession>
<dbReference type="PANTHER" id="PTHR11573:SF6">
    <property type="entry name" value="RIBONUCLEOSIDE-DIPHOSPHATE REDUCTASE LARGE SUBUNIT"/>
    <property type="match status" value="1"/>
</dbReference>
<dbReference type="GO" id="GO:0004748">
    <property type="term" value="F:ribonucleoside-diphosphate reductase activity, thioredoxin disulfide as acceptor"/>
    <property type="evidence" value="ECO:0007669"/>
    <property type="project" value="UniProtKB-EC"/>
</dbReference>
<evidence type="ECO:0000256" key="3">
    <source>
        <dbReference type="ARBA" id="ARBA00022533"/>
    </source>
</evidence>
<dbReference type="GO" id="GO:0005524">
    <property type="term" value="F:ATP binding"/>
    <property type="evidence" value="ECO:0007669"/>
    <property type="project" value="UniProtKB-UniRule"/>
</dbReference>
<dbReference type="UniPathway" id="UPA00326"/>
<dbReference type="GO" id="GO:0009263">
    <property type="term" value="P:deoxyribonucleotide biosynthetic process"/>
    <property type="evidence" value="ECO:0007669"/>
    <property type="project" value="UniProtKB-KW"/>
</dbReference>
<dbReference type="Pfam" id="PF03477">
    <property type="entry name" value="ATP-cone"/>
    <property type="match status" value="1"/>
</dbReference>
<dbReference type="InterPro" id="IPR005144">
    <property type="entry name" value="ATP-cone_dom"/>
</dbReference>
<dbReference type="GO" id="GO:0005971">
    <property type="term" value="C:ribonucleoside-diphosphate reductase complex"/>
    <property type="evidence" value="ECO:0007669"/>
    <property type="project" value="TreeGrafter"/>
</dbReference>
<dbReference type="FunFam" id="3.20.70.20:FF:000010">
    <property type="entry name" value="Ribonucleoside-diphosphate reductase"/>
    <property type="match status" value="1"/>
</dbReference>
<evidence type="ECO:0000259" key="11">
    <source>
        <dbReference type="PROSITE" id="PS51161"/>
    </source>
</evidence>
<dbReference type="InterPro" id="IPR039718">
    <property type="entry name" value="Rrm1"/>
</dbReference>
<dbReference type="Pfam" id="PF02867">
    <property type="entry name" value="Ribonuc_red_lgC"/>
    <property type="match status" value="1"/>
</dbReference>
<proteinExistence type="inferred from homology"/>
<reference evidence="12 13" key="1">
    <citation type="submission" date="2018-03" db="EMBL/GenBank/DDBJ databases">
        <authorList>
            <person name="Keele B.F."/>
        </authorList>
    </citation>
    <scope>NUCLEOTIDE SEQUENCE [LARGE SCALE GENOMIC DNA]</scope>
    <source>
        <strain evidence="12 13">YL28-9</strain>
    </source>
</reference>
<evidence type="ECO:0000256" key="6">
    <source>
        <dbReference type="ARBA" id="ARBA00023002"/>
    </source>
</evidence>
<dbReference type="SUPFAM" id="SSF48168">
    <property type="entry name" value="R1 subunit of ribonucleotide reductase, N-terminal domain"/>
    <property type="match status" value="1"/>
</dbReference>
<evidence type="ECO:0000256" key="10">
    <source>
        <dbReference type="RuleBase" id="RU003410"/>
    </source>
</evidence>
<dbReference type="AlphaFoldDB" id="A0A2T3HJ37"/>
<dbReference type="EMBL" id="PYLS01000006">
    <property type="protein sequence ID" value="PST82401.1"/>
    <property type="molecule type" value="Genomic_DNA"/>
</dbReference>
<keyword evidence="6 10" id="KW-0560">Oxidoreductase</keyword>
<dbReference type="Pfam" id="PF00317">
    <property type="entry name" value="Ribonuc_red_lgN"/>
    <property type="match status" value="1"/>
</dbReference>
<dbReference type="Gene3D" id="3.20.70.20">
    <property type="match status" value="1"/>
</dbReference>
<organism evidence="12 13">
    <name type="scientific">Pedobacter yulinensis</name>
    <dbReference type="NCBI Taxonomy" id="2126353"/>
    <lineage>
        <taxon>Bacteria</taxon>
        <taxon>Pseudomonadati</taxon>
        <taxon>Bacteroidota</taxon>
        <taxon>Sphingobacteriia</taxon>
        <taxon>Sphingobacteriales</taxon>
        <taxon>Sphingobacteriaceae</taxon>
        <taxon>Pedobacter</taxon>
    </lineage>
</organism>
<dbReference type="Proteomes" id="UP000240912">
    <property type="component" value="Unassembled WGS sequence"/>
</dbReference>
<evidence type="ECO:0000313" key="13">
    <source>
        <dbReference type="Proteomes" id="UP000240912"/>
    </source>
</evidence>
<keyword evidence="7 10" id="KW-0215">Deoxyribonucleotide synthesis</keyword>
<comment type="caution">
    <text evidence="12">The sequence shown here is derived from an EMBL/GenBank/DDBJ whole genome shotgun (WGS) entry which is preliminary data.</text>
</comment>
<evidence type="ECO:0000256" key="8">
    <source>
        <dbReference type="ARBA" id="ARBA00047754"/>
    </source>
</evidence>
<dbReference type="OrthoDB" id="9762933at2"/>
<feature type="domain" description="ATP-cone" evidence="11">
    <location>
        <begin position="1"/>
        <end position="92"/>
    </location>
</feature>
<dbReference type="PRINTS" id="PR01183">
    <property type="entry name" value="RIBORDTASEM1"/>
</dbReference>
<protein>
    <recommendedName>
        <fullName evidence="2 10">Ribonucleoside-diphosphate reductase</fullName>
        <ecNumber evidence="2 10">1.17.4.1</ecNumber>
    </recommendedName>
</protein>
<dbReference type="InterPro" id="IPR008926">
    <property type="entry name" value="RNR_R1-su_N"/>
</dbReference>
<evidence type="ECO:0000256" key="7">
    <source>
        <dbReference type="ARBA" id="ARBA00023116"/>
    </source>
</evidence>
<keyword evidence="13" id="KW-1185">Reference proteome</keyword>
<sequence length="792" mass="89208">MFVIKRDGRKEAVQFDKITARIQKLCYSLNPDLVDPIDVAKKVIEGLYDGVTTSELDNLAAETAASLTTKHPDYALLASRIAVSNLHKNTIKSFSGTMKMLYEYVDPKAKKEAPLIADDVWEIIEKNADILDSSIIYDRDFGFDYFGFKTLEKSYLLKVNGQIVERPQHLFMRVSVGIHKEDIESAIKTYHLMSERWFTHATPTLFNAGTPKPQMSSCFLLTMQDDSIDGIYDTLKQTAKISQSAGGIGLSIHNIRATGSYIGGTNGTSNGIIPMLRVFNDTARYVDQGGGKRKGAFAIYLEPWHADIFAFLDLRKNHGKEEMRARDLFYALWMCDLFMQRVKDNGDWSLFCPHEAPGLADCFGAEFEKLYTSYEQEGRARRVVKAQELWFAILDSQIETGTPYLLYKDAANSKSNQQNLGTIKSSNLCTEIIEYTSKDEVAVCNLASLALPRFVNNATFDHEKLYEVTYQATLNLNKIIDHNYYPVEQAQTSNLRHRPIGLGVQGLADAFILMRLPFESDEAKQLNKEIFETIYFASMTASNDLAKKEGPYETFKGSPLSKGQFQFDLWNVKPESNRWDWESLRKSVMEHGVRNSLLVAPMPTASTSQILGNNECFEPYTSNIYTRRVLSGEFIVVNKHLLRDLVALGLWNNDMKNQIILANGSIQSIPEIPAYIKELYKTVWEIKMRNIIDMAADRGAYICQSQSLNLFVNAPNTAKLTSMHFYAWEKGLKTGMYYLRTQAASQAVKFTVENQGGKAIEPVIPAKVEAVVDEIPDGPVCSMEEGCISCSG</sequence>
<dbReference type="EC" id="1.17.4.1" evidence="2 10"/>